<proteinExistence type="predicted"/>
<dbReference type="EMBL" id="JAFCLK010000054">
    <property type="protein sequence ID" value="MBR1141025.1"/>
    <property type="molecule type" value="Genomic_DNA"/>
</dbReference>
<organism evidence="1 2">
    <name type="scientific">Bradyrhizobium denitrificans</name>
    <dbReference type="NCBI Taxonomy" id="2734912"/>
    <lineage>
        <taxon>Bacteria</taxon>
        <taxon>Pseudomonadati</taxon>
        <taxon>Pseudomonadota</taxon>
        <taxon>Alphaproteobacteria</taxon>
        <taxon>Hyphomicrobiales</taxon>
        <taxon>Nitrobacteraceae</taxon>
        <taxon>Bradyrhizobium</taxon>
    </lineage>
</organism>
<comment type="caution">
    <text evidence="1">The sequence shown here is derived from an EMBL/GenBank/DDBJ whole genome shotgun (WGS) entry which is preliminary data.</text>
</comment>
<evidence type="ECO:0000313" key="1">
    <source>
        <dbReference type="EMBL" id="MBR1141025.1"/>
    </source>
</evidence>
<reference evidence="2" key="1">
    <citation type="journal article" date="2021" name="ISME J.">
        <title>Evolutionary origin and ecological implication of a unique nif island in free-living Bradyrhizobium lineages.</title>
        <authorList>
            <person name="Tao J."/>
        </authorList>
    </citation>
    <scope>NUCLEOTIDE SEQUENCE [LARGE SCALE GENOMIC DNA]</scope>
    <source>
        <strain evidence="2">SZCCT0094</strain>
    </source>
</reference>
<protein>
    <submittedName>
        <fullName evidence="1">Uncharacterized protein</fullName>
    </submittedName>
</protein>
<keyword evidence="2" id="KW-1185">Reference proteome</keyword>
<name>A0ABS5GIQ4_9BRAD</name>
<accession>A0ABS5GIQ4</accession>
<dbReference type="RefSeq" id="WP_012047129.1">
    <property type="nucleotide sequence ID" value="NZ_JABFDP010000045.1"/>
</dbReference>
<gene>
    <name evidence="1" type="ORF">JQ619_35295</name>
</gene>
<dbReference type="Proteomes" id="UP001314635">
    <property type="component" value="Unassembled WGS sequence"/>
</dbReference>
<sequence>MSTVAFDPLALTRIADFARTLTRLHKTARRRAVDDDQIDRAFNAVCMSVWGYTIDDISDDLFSATDHTFLDGLDEARARIFAAEQGYDLVDDEGMLTDWWGFCWMILAEKRGLLTPDNRAATRAAIEEKYLEAPNVIGVIVGR</sequence>
<evidence type="ECO:0000313" key="2">
    <source>
        <dbReference type="Proteomes" id="UP001314635"/>
    </source>
</evidence>